<evidence type="ECO:0000256" key="2">
    <source>
        <dbReference type="ARBA" id="ARBA00022801"/>
    </source>
</evidence>
<evidence type="ECO:0000313" key="7">
    <source>
        <dbReference type="EMBL" id="MED6193462.1"/>
    </source>
</evidence>
<evidence type="ECO:0000256" key="5">
    <source>
        <dbReference type="SAM" id="SignalP"/>
    </source>
</evidence>
<dbReference type="InterPro" id="IPR036514">
    <property type="entry name" value="SGNH_hydro_sf"/>
</dbReference>
<gene>
    <name evidence="7" type="ORF">PIB30_019758</name>
</gene>
<dbReference type="InterPro" id="IPR001087">
    <property type="entry name" value="GDSL"/>
</dbReference>
<keyword evidence="5" id="KW-0732">Signal</keyword>
<dbReference type="CDD" id="cd01837">
    <property type="entry name" value="SGNH_plant_lipase_like"/>
    <property type="match status" value="1"/>
</dbReference>
<evidence type="ECO:0000313" key="8">
    <source>
        <dbReference type="Proteomes" id="UP001341840"/>
    </source>
</evidence>
<comment type="similarity">
    <text evidence="1">Belongs to the 'GDSL' lipolytic enzyme family.</text>
</comment>
<dbReference type="PANTHER" id="PTHR46020">
    <property type="entry name" value="OSJNBB0059K02.9 PROTEIN"/>
    <property type="match status" value="1"/>
</dbReference>
<feature type="chain" id="PRO_5047456257" description="LysM domain-containing protein" evidence="5">
    <location>
        <begin position="21"/>
        <end position="429"/>
    </location>
</feature>
<dbReference type="PANTHER" id="PTHR46020:SF30">
    <property type="entry name" value="GDSL-LIKE LIPASE_ACYLHYDROLASE"/>
    <property type="match status" value="1"/>
</dbReference>
<feature type="signal peptide" evidence="5">
    <location>
        <begin position="1"/>
        <end position="20"/>
    </location>
</feature>
<dbReference type="Pfam" id="PF01476">
    <property type="entry name" value="LysM"/>
    <property type="match status" value="1"/>
</dbReference>
<dbReference type="InterPro" id="IPR035669">
    <property type="entry name" value="SGNH_plant_lipase-like"/>
</dbReference>
<dbReference type="Gene3D" id="3.10.350.10">
    <property type="entry name" value="LysM domain"/>
    <property type="match status" value="1"/>
</dbReference>
<evidence type="ECO:0000256" key="4">
    <source>
        <dbReference type="ARBA" id="ARBA00023098"/>
    </source>
</evidence>
<evidence type="ECO:0000256" key="3">
    <source>
        <dbReference type="ARBA" id="ARBA00022963"/>
    </source>
</evidence>
<organism evidence="7 8">
    <name type="scientific">Stylosanthes scabra</name>
    <dbReference type="NCBI Taxonomy" id="79078"/>
    <lineage>
        <taxon>Eukaryota</taxon>
        <taxon>Viridiplantae</taxon>
        <taxon>Streptophyta</taxon>
        <taxon>Embryophyta</taxon>
        <taxon>Tracheophyta</taxon>
        <taxon>Spermatophyta</taxon>
        <taxon>Magnoliopsida</taxon>
        <taxon>eudicotyledons</taxon>
        <taxon>Gunneridae</taxon>
        <taxon>Pentapetalae</taxon>
        <taxon>rosids</taxon>
        <taxon>fabids</taxon>
        <taxon>Fabales</taxon>
        <taxon>Fabaceae</taxon>
        <taxon>Papilionoideae</taxon>
        <taxon>50 kb inversion clade</taxon>
        <taxon>dalbergioids sensu lato</taxon>
        <taxon>Dalbergieae</taxon>
        <taxon>Pterocarpus clade</taxon>
        <taxon>Stylosanthes</taxon>
    </lineage>
</organism>
<evidence type="ECO:0000259" key="6">
    <source>
        <dbReference type="Pfam" id="PF01476"/>
    </source>
</evidence>
<keyword evidence="3" id="KW-0442">Lipid degradation</keyword>
<sequence length="429" mass="48014">MGEKICWNIGVFVALMLVLSMNNNYNESSSTSSSSDEFISYNNINNKLMMEKKVCDEIYVVGEGETLQTISEKCGDPFIVEENPHIHDPDDVFPGQIEVKAEASFQKHKPTKLFIFGDSYADTGNTIKNNSFSWKEPYGITFPGKPAGRFSDGRVFTDFIAKYLGLKSPVPYNLRKMMMANNNLEYGINFAVGGTGVFDTDIKPNMTTQIDFFEEIIIKDKVYNASDLTNSLAYVSVAGNDYNYYLATHTNDSISGILPFIRLVVNQTATNIIRIHKLGVKKIAVGMLQPIGCLPLITSQSSFQNCNDTINILVDIHNALLTQTIAKLNQEAQNGNSKFLILNLYDSFNSALGHHKTYNKNNNKALIPCCVGISKEYVCGSVENNVKKYEVCENPKKAFFWDLFHPTQAGWHAVYKKLQSMGDLHQLLS</sequence>
<comment type="caution">
    <text evidence="7">The sequence shown here is derived from an EMBL/GenBank/DDBJ whole genome shotgun (WGS) entry which is preliminary data.</text>
</comment>
<reference evidence="7 8" key="1">
    <citation type="journal article" date="2023" name="Plants (Basel)">
        <title>Bridging the Gap: Combining Genomics and Transcriptomics Approaches to Understand Stylosanthes scabra, an Orphan Legume from the Brazilian Caatinga.</title>
        <authorList>
            <person name="Ferreira-Neto J.R.C."/>
            <person name="da Silva M.D."/>
            <person name="Binneck E."/>
            <person name="de Melo N.F."/>
            <person name="da Silva R.H."/>
            <person name="de Melo A.L.T.M."/>
            <person name="Pandolfi V."/>
            <person name="Bustamante F.O."/>
            <person name="Brasileiro-Vidal A.C."/>
            <person name="Benko-Iseppon A.M."/>
        </authorList>
    </citation>
    <scope>NUCLEOTIDE SEQUENCE [LARGE SCALE GENOMIC DNA]</scope>
    <source>
        <tissue evidence="7">Leaves</tissue>
    </source>
</reference>
<accession>A0ABU6X6H9</accession>
<protein>
    <recommendedName>
        <fullName evidence="6">LysM domain-containing protein</fullName>
    </recommendedName>
</protein>
<dbReference type="CDD" id="cd00118">
    <property type="entry name" value="LysM"/>
    <property type="match status" value="1"/>
</dbReference>
<dbReference type="EMBL" id="JASCZI010211510">
    <property type="protein sequence ID" value="MED6193462.1"/>
    <property type="molecule type" value="Genomic_DNA"/>
</dbReference>
<evidence type="ECO:0000256" key="1">
    <source>
        <dbReference type="ARBA" id="ARBA00008668"/>
    </source>
</evidence>
<dbReference type="SUPFAM" id="SSF52266">
    <property type="entry name" value="SGNH hydrolase"/>
    <property type="match status" value="1"/>
</dbReference>
<keyword evidence="2" id="KW-0378">Hydrolase</keyword>
<feature type="domain" description="LysM" evidence="6">
    <location>
        <begin position="59"/>
        <end position="96"/>
    </location>
</feature>
<dbReference type="InterPro" id="IPR018392">
    <property type="entry name" value="LysM"/>
</dbReference>
<dbReference type="Gene3D" id="3.40.50.1110">
    <property type="entry name" value="SGNH hydrolase"/>
    <property type="match status" value="1"/>
</dbReference>
<keyword evidence="4" id="KW-0443">Lipid metabolism</keyword>
<dbReference type="InterPro" id="IPR036779">
    <property type="entry name" value="LysM_dom_sf"/>
</dbReference>
<dbReference type="Proteomes" id="UP001341840">
    <property type="component" value="Unassembled WGS sequence"/>
</dbReference>
<proteinExistence type="inferred from homology"/>
<name>A0ABU6X6H9_9FABA</name>
<keyword evidence="8" id="KW-1185">Reference proteome</keyword>
<dbReference type="Pfam" id="PF00657">
    <property type="entry name" value="Lipase_GDSL"/>
    <property type="match status" value="1"/>
</dbReference>